<organism evidence="3 4">
    <name type="scientific">Rhizopus stolonifer</name>
    <name type="common">Rhizopus nigricans</name>
    <dbReference type="NCBI Taxonomy" id="4846"/>
    <lineage>
        <taxon>Eukaryota</taxon>
        <taxon>Fungi</taxon>
        <taxon>Fungi incertae sedis</taxon>
        <taxon>Mucoromycota</taxon>
        <taxon>Mucoromycotina</taxon>
        <taxon>Mucoromycetes</taxon>
        <taxon>Mucorales</taxon>
        <taxon>Mucorineae</taxon>
        <taxon>Rhizopodaceae</taxon>
        <taxon>Rhizopus</taxon>
    </lineage>
</organism>
<dbReference type="SUPFAM" id="SSF50729">
    <property type="entry name" value="PH domain-like"/>
    <property type="match status" value="1"/>
</dbReference>
<dbReference type="SMART" id="SM00233">
    <property type="entry name" value="PH"/>
    <property type="match status" value="1"/>
</dbReference>
<accession>A0A367JNL0</accession>
<dbReference type="AlphaFoldDB" id="A0A367JNL0"/>
<dbReference type="STRING" id="4846.A0A367JNL0"/>
<dbReference type="Proteomes" id="UP000253551">
    <property type="component" value="Unassembled WGS sequence"/>
</dbReference>
<dbReference type="InterPro" id="IPR035899">
    <property type="entry name" value="DBL_dom_sf"/>
</dbReference>
<dbReference type="SMART" id="SM00325">
    <property type="entry name" value="RhoGEF"/>
    <property type="match status" value="1"/>
</dbReference>
<sequence>ARRPLLIYKYSSYGTHVQMGGIHKKVHEAKASRVGRKAKEILKRNLGFFLKKGISTQQLLNYYATNKYNSLSNINSQNTKLPSNEQEDQQSHQALIHALAQKYALHASPSWQYVASTIGEPKLPPVDALPRTWKESLKPEHQHLYGFTLKQAKYQELIYEIILTEQSYVDDLILVYKIFIKEALCWDGLSSSVRHLFENIFQIIRLHLQLLKELRSRQVAEYPVVNSITDIYRSFITRFGVYASYFSNFEKANNTIADSLKSLDEFGFFVARRSLWAECRNLPLSAYLLKPIQRVMKYPLFFKSLLECLPTNDGDMHNIQCFLSEMDIILRYFEKQKKESEDFIKLEDLAGRITGLEGSTIRLAEHGRKLIYEGYLTIVPNTQQQMTTRFDDSDISLSSSIHPPTLSRRNSTFSLASKKQKRAYVFLFNDLIVCTRERTKRKTSQTENRMMAPPPKKDSFYGPSPDTLFKITHTPGKLTLVDKNVVREACPNSEKLSRRGSALFQSLRRYGSRSNEDSLLSPTGDFPASSYSAPFYKDAQQMQVQQVTYEKHPLQFICSVATRNLTNIHFEAETPEEKEIWCHYLESVLEEHVQRNTQQQQQKEEPFSVEYSQTSSQRASLSPTNSHYSFESVSSVDSMVFSAAWTGYCDVEKMELDDDLDPQKLDTTIDKNQALIDTLLCEFDDSVWSIGTPAGLSPHQLRKTFSDIGSSFQ</sequence>
<feature type="compositionally biased region" description="Polar residues" evidence="1">
    <location>
        <begin position="610"/>
        <end position="621"/>
    </location>
</feature>
<protein>
    <recommendedName>
        <fullName evidence="2">DH domain-containing protein</fullName>
    </recommendedName>
</protein>
<dbReference type="Gene3D" id="1.20.900.10">
    <property type="entry name" value="Dbl homology (DH) domain"/>
    <property type="match status" value="1"/>
</dbReference>
<dbReference type="Pfam" id="PF00621">
    <property type="entry name" value="RhoGEF"/>
    <property type="match status" value="1"/>
</dbReference>
<feature type="domain" description="DH" evidence="2">
    <location>
        <begin position="153"/>
        <end position="336"/>
    </location>
</feature>
<dbReference type="CDD" id="cd00160">
    <property type="entry name" value="RhoGEF"/>
    <property type="match status" value="1"/>
</dbReference>
<comment type="caution">
    <text evidence="3">The sequence shown here is derived from an EMBL/GenBank/DDBJ whole genome shotgun (WGS) entry which is preliminary data.</text>
</comment>
<dbReference type="InterPro" id="IPR001849">
    <property type="entry name" value="PH_domain"/>
</dbReference>
<evidence type="ECO:0000313" key="4">
    <source>
        <dbReference type="Proteomes" id="UP000253551"/>
    </source>
</evidence>
<dbReference type="GO" id="GO:0005737">
    <property type="term" value="C:cytoplasm"/>
    <property type="evidence" value="ECO:0007669"/>
    <property type="project" value="TreeGrafter"/>
</dbReference>
<feature type="region of interest" description="Disordered" evidence="1">
    <location>
        <begin position="595"/>
        <end position="621"/>
    </location>
</feature>
<dbReference type="InterPro" id="IPR051092">
    <property type="entry name" value="FYVE_RhoGEF_PH"/>
</dbReference>
<feature type="non-terminal residue" evidence="3">
    <location>
        <position position="1"/>
    </location>
</feature>
<reference evidence="3 4" key="1">
    <citation type="journal article" date="2018" name="G3 (Bethesda)">
        <title>Phylogenetic and Phylogenomic Definition of Rhizopus Species.</title>
        <authorList>
            <person name="Gryganskyi A.P."/>
            <person name="Golan J."/>
            <person name="Dolatabadi S."/>
            <person name="Mondo S."/>
            <person name="Robb S."/>
            <person name="Idnurm A."/>
            <person name="Muszewska A."/>
            <person name="Steczkiewicz K."/>
            <person name="Masonjones S."/>
            <person name="Liao H.L."/>
            <person name="Gajdeczka M.T."/>
            <person name="Anike F."/>
            <person name="Vuek A."/>
            <person name="Anishchenko I.M."/>
            <person name="Voigt K."/>
            <person name="de Hoog G.S."/>
            <person name="Smith M.E."/>
            <person name="Heitman J."/>
            <person name="Vilgalys R."/>
            <person name="Stajich J.E."/>
        </authorList>
    </citation>
    <scope>NUCLEOTIDE SEQUENCE [LARGE SCALE GENOMIC DNA]</scope>
    <source>
        <strain evidence="3 4">LSU 92-RS-03</strain>
    </source>
</reference>
<keyword evidence="4" id="KW-1185">Reference proteome</keyword>
<dbReference type="SUPFAM" id="SSF48065">
    <property type="entry name" value="DBL homology domain (DH-domain)"/>
    <property type="match status" value="1"/>
</dbReference>
<dbReference type="GO" id="GO:0005085">
    <property type="term" value="F:guanyl-nucleotide exchange factor activity"/>
    <property type="evidence" value="ECO:0007669"/>
    <property type="project" value="InterPro"/>
</dbReference>
<dbReference type="EMBL" id="PJQM01002980">
    <property type="protein sequence ID" value="RCH91516.1"/>
    <property type="molecule type" value="Genomic_DNA"/>
</dbReference>
<dbReference type="PANTHER" id="PTHR12673">
    <property type="entry name" value="FACIOGENITAL DYSPLASIA PROTEIN"/>
    <property type="match status" value="1"/>
</dbReference>
<gene>
    <name evidence="3" type="ORF">CU098_006605</name>
</gene>
<dbReference type="InterPro" id="IPR000219">
    <property type="entry name" value="DH_dom"/>
</dbReference>
<dbReference type="OrthoDB" id="1716625at2759"/>
<feature type="region of interest" description="Disordered" evidence="1">
    <location>
        <begin position="439"/>
        <end position="459"/>
    </location>
</feature>
<dbReference type="InterPro" id="IPR011993">
    <property type="entry name" value="PH-like_dom_sf"/>
</dbReference>
<dbReference type="Gene3D" id="2.30.29.30">
    <property type="entry name" value="Pleckstrin-homology domain (PH domain)/Phosphotyrosine-binding domain (PTB)"/>
    <property type="match status" value="1"/>
</dbReference>
<dbReference type="PROSITE" id="PS50010">
    <property type="entry name" value="DH_2"/>
    <property type="match status" value="1"/>
</dbReference>
<name>A0A367JNL0_RHIST</name>
<evidence type="ECO:0000259" key="2">
    <source>
        <dbReference type="PROSITE" id="PS50010"/>
    </source>
</evidence>
<evidence type="ECO:0000256" key="1">
    <source>
        <dbReference type="SAM" id="MobiDB-lite"/>
    </source>
</evidence>
<evidence type="ECO:0000313" key="3">
    <source>
        <dbReference type="EMBL" id="RCH91516.1"/>
    </source>
</evidence>
<dbReference type="PANTHER" id="PTHR12673:SF159">
    <property type="entry name" value="LD03170P"/>
    <property type="match status" value="1"/>
</dbReference>
<proteinExistence type="predicted"/>